<evidence type="ECO:0000313" key="2">
    <source>
        <dbReference type="EMBL" id="TCJ19702.1"/>
    </source>
</evidence>
<accession>A0A4V2NX34</accession>
<dbReference type="InterPro" id="IPR050855">
    <property type="entry name" value="NDM-1-like"/>
</dbReference>
<gene>
    <name evidence="2" type="ORF">E0L93_04135</name>
</gene>
<dbReference type="EMBL" id="SKBU01000007">
    <property type="protein sequence ID" value="TCJ19702.1"/>
    <property type="molecule type" value="Genomic_DNA"/>
</dbReference>
<protein>
    <submittedName>
        <fullName evidence="2">MBL fold metallo-hydrolase</fullName>
    </submittedName>
</protein>
<dbReference type="SUPFAM" id="SSF56281">
    <property type="entry name" value="Metallo-hydrolase/oxidoreductase"/>
    <property type="match status" value="1"/>
</dbReference>
<dbReference type="Gene3D" id="3.60.15.10">
    <property type="entry name" value="Ribonuclease Z/Hydroxyacylglutathione hydrolase-like"/>
    <property type="match status" value="1"/>
</dbReference>
<dbReference type="AlphaFoldDB" id="A0A4V2NX34"/>
<dbReference type="OrthoDB" id="2971563at2"/>
<dbReference type="SMART" id="SM00849">
    <property type="entry name" value="Lactamase_B"/>
    <property type="match status" value="1"/>
</dbReference>
<dbReference type="InterPro" id="IPR001279">
    <property type="entry name" value="Metallo-B-lactamas"/>
</dbReference>
<proteinExistence type="predicted"/>
<dbReference type="PANTHER" id="PTHR42951">
    <property type="entry name" value="METALLO-BETA-LACTAMASE DOMAIN-CONTAINING"/>
    <property type="match status" value="1"/>
</dbReference>
<comment type="caution">
    <text evidence="2">The sequence shown here is derived from an EMBL/GenBank/DDBJ whole genome shotgun (WGS) entry which is preliminary data.</text>
</comment>
<evidence type="ECO:0000259" key="1">
    <source>
        <dbReference type="SMART" id="SM00849"/>
    </source>
</evidence>
<dbReference type="RefSeq" id="WP_132688886.1">
    <property type="nucleotide sequence ID" value="NZ_SKBU01000007.1"/>
</dbReference>
<name>A0A4V2NX34_9ACTN</name>
<sequence>MRVEVLDLNFLDRKGLIRAFLLRNGDSAALVETGPATGLESLMRGLEERGVAPRDVRQVFLTHIHLDHAGASGTLAELLPDATFYVHEVGAPHMIDPSRLLKSAGRIYGENMEALWGEVRPLPEDRLVRLKGGERLEAAGGEVVAHYTPGHAYHHLVYHEPESGAMFTGDVGGVRMPAAAYVRPPIVPPEFDPEAWQESIRKIREISPSSLWLTHGGEFADVERHLNQLEDRLRSWVEFVELRLKEGMDEEEILADLREYGDAELAELGADEETRQSYEFASAYWIAVSGLMRYFSRKGR</sequence>
<dbReference type="InterPro" id="IPR037482">
    <property type="entry name" value="ST1585_MBL-fold"/>
</dbReference>
<reference evidence="2 3" key="1">
    <citation type="submission" date="2019-03" db="EMBL/GenBank/DDBJ databases">
        <title>Whole genome sequence of a novel Rubrobacter taiwanensis strain, isolated from Yellowstone National Park.</title>
        <authorList>
            <person name="Freed S."/>
            <person name="Ramaley R.F."/>
            <person name="Kyndt J.A."/>
        </authorList>
    </citation>
    <scope>NUCLEOTIDE SEQUENCE [LARGE SCALE GENOMIC DNA]</scope>
    <source>
        <strain evidence="2 3">Yellowstone</strain>
    </source>
</reference>
<evidence type="ECO:0000313" key="3">
    <source>
        <dbReference type="Proteomes" id="UP000295244"/>
    </source>
</evidence>
<keyword evidence="2" id="KW-0378">Hydrolase</keyword>
<dbReference type="PANTHER" id="PTHR42951:SF22">
    <property type="entry name" value="METALLO BETA-LACTAMASE SUPERFAMILY LIPOPROTEIN"/>
    <property type="match status" value="1"/>
</dbReference>
<feature type="domain" description="Metallo-beta-lactamase" evidence="1">
    <location>
        <begin position="16"/>
        <end position="215"/>
    </location>
</feature>
<dbReference type="Proteomes" id="UP000295244">
    <property type="component" value="Unassembled WGS sequence"/>
</dbReference>
<organism evidence="2 3">
    <name type="scientific">Rubrobacter taiwanensis</name>
    <dbReference type="NCBI Taxonomy" id="185139"/>
    <lineage>
        <taxon>Bacteria</taxon>
        <taxon>Bacillati</taxon>
        <taxon>Actinomycetota</taxon>
        <taxon>Rubrobacteria</taxon>
        <taxon>Rubrobacterales</taxon>
        <taxon>Rubrobacteraceae</taxon>
        <taxon>Rubrobacter</taxon>
    </lineage>
</organism>
<dbReference type="GO" id="GO:0016787">
    <property type="term" value="F:hydrolase activity"/>
    <property type="evidence" value="ECO:0007669"/>
    <property type="project" value="UniProtKB-KW"/>
</dbReference>
<dbReference type="CDD" id="cd07726">
    <property type="entry name" value="ST1585-like_MBL-fold"/>
    <property type="match status" value="1"/>
</dbReference>
<dbReference type="InterPro" id="IPR036866">
    <property type="entry name" value="RibonucZ/Hydroxyglut_hydro"/>
</dbReference>
<dbReference type="Pfam" id="PF00753">
    <property type="entry name" value="Lactamase_B"/>
    <property type="match status" value="1"/>
</dbReference>
<keyword evidence="3" id="KW-1185">Reference proteome</keyword>